<name>A0A0B6YJL9_9EUPU</name>
<proteinExistence type="predicted"/>
<accession>A0A0B6YJL9</accession>
<sequence>ERDSQILGRVYNDASENSSLTNDAYFKRSTVFSSQPAANKSRVNPFNNLDLSGEHDPGDAFRPMCKVSAVEIVTWSLLGVRSFAEMHEFVKQQLDEYENESAKNNTLKK</sequence>
<protein>
    <submittedName>
        <fullName evidence="1">Uncharacterized protein</fullName>
    </submittedName>
</protein>
<dbReference type="EMBL" id="HACG01009538">
    <property type="protein sequence ID" value="CEK56403.1"/>
    <property type="molecule type" value="Transcribed_RNA"/>
</dbReference>
<gene>
    <name evidence="1" type="primary">ORF27563</name>
</gene>
<reference evidence="1" key="1">
    <citation type="submission" date="2014-12" db="EMBL/GenBank/DDBJ databases">
        <title>Insight into the proteome of Arion vulgaris.</title>
        <authorList>
            <person name="Aradska J."/>
            <person name="Bulat T."/>
            <person name="Smidak R."/>
            <person name="Sarate P."/>
            <person name="Gangsoo J."/>
            <person name="Sialana F."/>
            <person name="Bilban M."/>
            <person name="Lubec G."/>
        </authorList>
    </citation>
    <scope>NUCLEOTIDE SEQUENCE</scope>
    <source>
        <tissue evidence="1">Skin</tissue>
    </source>
</reference>
<organism evidence="1">
    <name type="scientific">Arion vulgaris</name>
    <dbReference type="NCBI Taxonomy" id="1028688"/>
    <lineage>
        <taxon>Eukaryota</taxon>
        <taxon>Metazoa</taxon>
        <taxon>Spiralia</taxon>
        <taxon>Lophotrochozoa</taxon>
        <taxon>Mollusca</taxon>
        <taxon>Gastropoda</taxon>
        <taxon>Heterobranchia</taxon>
        <taxon>Euthyneura</taxon>
        <taxon>Panpulmonata</taxon>
        <taxon>Eupulmonata</taxon>
        <taxon>Stylommatophora</taxon>
        <taxon>Helicina</taxon>
        <taxon>Arionoidea</taxon>
        <taxon>Arionidae</taxon>
        <taxon>Arion</taxon>
    </lineage>
</organism>
<feature type="non-terminal residue" evidence="1">
    <location>
        <position position="1"/>
    </location>
</feature>
<evidence type="ECO:0000313" key="1">
    <source>
        <dbReference type="EMBL" id="CEK56403.1"/>
    </source>
</evidence>
<dbReference type="AlphaFoldDB" id="A0A0B6YJL9"/>